<evidence type="ECO:0000313" key="1">
    <source>
        <dbReference type="EMBL" id="SKC00343.1"/>
    </source>
</evidence>
<dbReference type="AlphaFoldDB" id="A0A1T5FVX4"/>
<dbReference type="RefSeq" id="WP_079591869.1">
    <property type="nucleotide sequence ID" value="NZ_FUYX01000010.1"/>
</dbReference>
<dbReference type="Proteomes" id="UP000190130">
    <property type="component" value="Unassembled WGS sequence"/>
</dbReference>
<keyword evidence="1" id="KW-0418">Kinase</keyword>
<gene>
    <name evidence="1" type="ORF">SAMN05660750_03566</name>
</gene>
<evidence type="ECO:0000313" key="2">
    <source>
        <dbReference type="Proteomes" id="UP000190130"/>
    </source>
</evidence>
<reference evidence="1 2" key="1">
    <citation type="submission" date="2017-02" db="EMBL/GenBank/DDBJ databases">
        <authorList>
            <person name="Peterson S.W."/>
        </authorList>
    </citation>
    <scope>NUCLEOTIDE SEQUENCE [LARGE SCALE GENOMIC DNA]</scope>
    <source>
        <strain evidence="1 2">DSM 9653</strain>
    </source>
</reference>
<name>A0A1T5FVX4_9HYPH</name>
<dbReference type="OrthoDB" id="7865244at2"/>
<dbReference type="Gene3D" id="3.40.50.300">
    <property type="entry name" value="P-loop containing nucleotide triphosphate hydrolases"/>
    <property type="match status" value="1"/>
</dbReference>
<dbReference type="EMBL" id="FUYX01000010">
    <property type="protein sequence ID" value="SKC00343.1"/>
    <property type="molecule type" value="Genomic_DNA"/>
</dbReference>
<dbReference type="SUPFAM" id="SSF52540">
    <property type="entry name" value="P-loop containing nucleoside triphosphate hydrolases"/>
    <property type="match status" value="1"/>
</dbReference>
<keyword evidence="1" id="KW-0808">Transferase</keyword>
<accession>A0A1T5FVX4</accession>
<proteinExistence type="predicted"/>
<dbReference type="InterPro" id="IPR027417">
    <property type="entry name" value="P-loop_NTPase"/>
</dbReference>
<organism evidence="1 2">
    <name type="scientific">Bosea thiooxidans</name>
    <dbReference type="NCBI Taxonomy" id="53254"/>
    <lineage>
        <taxon>Bacteria</taxon>
        <taxon>Pseudomonadati</taxon>
        <taxon>Pseudomonadota</taxon>
        <taxon>Alphaproteobacteria</taxon>
        <taxon>Hyphomicrobiales</taxon>
        <taxon>Boseaceae</taxon>
        <taxon>Bosea</taxon>
    </lineage>
</organism>
<protein>
    <submittedName>
        <fullName evidence="1">Shikimate kinase</fullName>
    </submittedName>
</protein>
<dbReference type="GO" id="GO:0016301">
    <property type="term" value="F:kinase activity"/>
    <property type="evidence" value="ECO:0007669"/>
    <property type="project" value="UniProtKB-KW"/>
</dbReference>
<sequence length="165" mass="18167">MQRCAIFLSGPIGAGKTTLGRALAARIGGAFIDGDDHADPDLPWYGSILRTSRSVVRTGLSLLAERPYLVVAYPLGCSSWIFYRRHFGDAGITPVFISLRASYEGIVDAGRGRVFDAEELARIRVMLAEGYGERGFSDLIVDTDRHSFERTLDDLVAGLRRYLPI</sequence>